<gene>
    <name evidence="1" type="ORF">EHQ58_04755</name>
</gene>
<proteinExistence type="predicted"/>
<dbReference type="InterPro" id="IPR016064">
    <property type="entry name" value="NAD/diacylglycerol_kinase_sf"/>
</dbReference>
<dbReference type="RefSeq" id="WP_135622664.1">
    <property type="nucleotide sequence ID" value="NZ_RQGD01000014.1"/>
</dbReference>
<keyword evidence="1" id="KW-0418">Kinase</keyword>
<reference evidence="1" key="1">
    <citation type="journal article" date="2019" name="PLoS Negl. Trop. Dis.">
        <title>Revisiting the worldwide diversity of Leptospira species in the environment.</title>
        <authorList>
            <person name="Vincent A.T."/>
            <person name="Schiettekatte O."/>
            <person name="Bourhy P."/>
            <person name="Veyrier F.J."/>
            <person name="Picardeau M."/>
        </authorList>
    </citation>
    <scope>NUCLEOTIDE SEQUENCE [LARGE SCALE GENOMIC DNA]</scope>
    <source>
        <strain evidence="1">201702476</strain>
    </source>
</reference>
<dbReference type="SUPFAM" id="SSF111331">
    <property type="entry name" value="NAD kinase/diacylglycerol kinase-like"/>
    <property type="match status" value="1"/>
</dbReference>
<evidence type="ECO:0000313" key="1">
    <source>
        <dbReference type="EMBL" id="TGL61919.1"/>
    </source>
</evidence>
<sequence length="312" mass="35137">MKRLIENRIIIVRRQTRLDELIVRFNTIGQARFYIEHLGSSFEEYEAEHHKYYESLDSVKNLVTSIAKMQVIDRSFLPNFIFAKDDIIVVVGQDGIVANTLKYLNGQCLIGINPDRSRWDGVLLPFDPPNIADVIMEVAQEKRDFKTVTMGKIQLQNGQQMLAVNDFFIGQKTHTSARYSIQFNGKEESQSSSGIIISTGLGASGWMRSVRTGASGITKQLTTQKLEIKSNPEDTWSSDWLTFSVREPFPSKTTGTNILYGKIQAGKMMTVRSQMGENGVIFSDGIEKDFLEFNSGMEAKVFVADLKGKIII</sequence>
<comment type="caution">
    <text evidence="1">The sequence shown here is derived from an EMBL/GenBank/DDBJ whole genome shotgun (WGS) entry which is preliminary data.</text>
</comment>
<dbReference type="GO" id="GO:0019674">
    <property type="term" value="P:NAD+ metabolic process"/>
    <property type="evidence" value="ECO:0007669"/>
    <property type="project" value="InterPro"/>
</dbReference>
<dbReference type="EMBL" id="RQGD01000014">
    <property type="protein sequence ID" value="TGL61919.1"/>
    <property type="molecule type" value="Genomic_DNA"/>
</dbReference>
<accession>A0A4R9K6L6</accession>
<dbReference type="GO" id="GO:0003951">
    <property type="term" value="F:NAD+ kinase activity"/>
    <property type="evidence" value="ECO:0007669"/>
    <property type="project" value="InterPro"/>
</dbReference>
<dbReference type="AlphaFoldDB" id="A0A4R9K6L6"/>
<name>A0A4R9K6L6_9LEPT</name>
<dbReference type="InterPro" id="IPR017437">
    <property type="entry name" value="ATP-NAD_kinase_PpnK-typ_C"/>
</dbReference>
<keyword evidence="2" id="KW-1185">Reference proteome</keyword>
<dbReference type="Gene3D" id="2.60.200.30">
    <property type="entry name" value="Probable inorganic polyphosphate/atp-NAD kinase, domain 2"/>
    <property type="match status" value="1"/>
</dbReference>
<keyword evidence="1" id="KW-0808">Transferase</keyword>
<evidence type="ECO:0000313" key="2">
    <source>
        <dbReference type="Proteomes" id="UP000297693"/>
    </source>
</evidence>
<dbReference type="OrthoDB" id="1889537at2"/>
<organism evidence="1 2">
    <name type="scientific">Leptospira ognonensis</name>
    <dbReference type="NCBI Taxonomy" id="2484945"/>
    <lineage>
        <taxon>Bacteria</taxon>
        <taxon>Pseudomonadati</taxon>
        <taxon>Spirochaetota</taxon>
        <taxon>Spirochaetia</taxon>
        <taxon>Leptospirales</taxon>
        <taxon>Leptospiraceae</taxon>
        <taxon>Leptospira</taxon>
    </lineage>
</organism>
<dbReference type="Proteomes" id="UP000297693">
    <property type="component" value="Unassembled WGS sequence"/>
</dbReference>
<protein>
    <submittedName>
        <fullName evidence="1">Sugar kinase</fullName>
    </submittedName>
</protein>